<accession>X1P3Z8</accession>
<proteinExistence type="predicted"/>
<name>X1P3Z8_9ZZZZ</name>
<protein>
    <submittedName>
        <fullName evidence="2">Uncharacterized protein</fullName>
    </submittedName>
</protein>
<evidence type="ECO:0000313" key="2">
    <source>
        <dbReference type="EMBL" id="GAI51022.1"/>
    </source>
</evidence>
<organism evidence="2">
    <name type="scientific">marine sediment metagenome</name>
    <dbReference type="NCBI Taxonomy" id="412755"/>
    <lineage>
        <taxon>unclassified sequences</taxon>
        <taxon>metagenomes</taxon>
        <taxon>ecological metagenomes</taxon>
    </lineage>
</organism>
<feature type="non-terminal residue" evidence="2">
    <location>
        <position position="1"/>
    </location>
</feature>
<gene>
    <name evidence="2" type="ORF">S06H3_62758</name>
</gene>
<dbReference type="AlphaFoldDB" id="X1P3Z8"/>
<feature type="compositionally biased region" description="Low complexity" evidence="1">
    <location>
        <begin position="17"/>
        <end position="28"/>
    </location>
</feature>
<comment type="caution">
    <text evidence="2">The sequence shown here is derived from an EMBL/GenBank/DDBJ whole genome shotgun (WGS) entry which is preliminary data.</text>
</comment>
<sequence>LEFALGQGDMGREQEGQVEQGGSQAAEAPLRADLGRRGGPRGSEPIYDL</sequence>
<feature type="region of interest" description="Disordered" evidence="1">
    <location>
        <begin position="1"/>
        <end position="49"/>
    </location>
</feature>
<evidence type="ECO:0000256" key="1">
    <source>
        <dbReference type="SAM" id="MobiDB-lite"/>
    </source>
</evidence>
<reference evidence="2" key="1">
    <citation type="journal article" date="2014" name="Front. Microbiol.">
        <title>High frequency of phylogenetically diverse reductive dehalogenase-homologous genes in deep subseafloor sedimentary metagenomes.</title>
        <authorList>
            <person name="Kawai M."/>
            <person name="Futagami T."/>
            <person name="Toyoda A."/>
            <person name="Takaki Y."/>
            <person name="Nishi S."/>
            <person name="Hori S."/>
            <person name="Arai W."/>
            <person name="Tsubouchi T."/>
            <person name="Morono Y."/>
            <person name="Uchiyama I."/>
            <person name="Ito T."/>
            <person name="Fujiyama A."/>
            <person name="Inagaki F."/>
            <person name="Takami H."/>
        </authorList>
    </citation>
    <scope>NUCLEOTIDE SEQUENCE</scope>
    <source>
        <strain evidence="2">Expedition CK06-06</strain>
    </source>
</reference>
<dbReference type="EMBL" id="BARV01041467">
    <property type="protein sequence ID" value="GAI51022.1"/>
    <property type="molecule type" value="Genomic_DNA"/>
</dbReference>